<dbReference type="InterPro" id="IPR024434">
    <property type="entry name" value="TSCPD_dom"/>
</dbReference>
<evidence type="ECO:0000256" key="5">
    <source>
        <dbReference type="ARBA" id="ARBA00022628"/>
    </source>
</evidence>
<evidence type="ECO:0000256" key="7">
    <source>
        <dbReference type="ARBA" id="ARBA00022741"/>
    </source>
</evidence>
<dbReference type="Pfam" id="PF14528">
    <property type="entry name" value="LAGLIDADG_3"/>
    <property type="match status" value="2"/>
</dbReference>
<dbReference type="Gene3D" id="3.20.70.20">
    <property type="match status" value="2"/>
</dbReference>
<gene>
    <name evidence="19" type="ORF">HGMM_F05B10C29</name>
</gene>
<feature type="domain" description="DOD-type homing endonuclease" evidence="18">
    <location>
        <begin position="636"/>
        <end position="779"/>
    </location>
</feature>
<evidence type="ECO:0000256" key="10">
    <source>
        <dbReference type="ARBA" id="ARBA00023002"/>
    </source>
</evidence>
<dbReference type="NCBIfam" id="TIGR01443">
    <property type="entry name" value="intein_Cterm"/>
    <property type="match status" value="1"/>
</dbReference>
<keyword evidence="11" id="KW-0215">Deoxyribonucleotide synthesis</keyword>
<dbReference type="GO" id="GO:0031419">
    <property type="term" value="F:cobalamin binding"/>
    <property type="evidence" value="ECO:0007669"/>
    <property type="project" value="UniProtKB-KW"/>
</dbReference>
<feature type="region of interest" description="Disordered" evidence="17">
    <location>
        <begin position="1"/>
        <end position="22"/>
    </location>
</feature>
<proteinExistence type="inferred from homology"/>
<keyword evidence="10 16" id="KW-0560">Oxidoreductase</keyword>
<dbReference type="PRINTS" id="PR01183">
    <property type="entry name" value="RIBORDTASEM1"/>
</dbReference>
<dbReference type="SUPFAM" id="SSF51998">
    <property type="entry name" value="PFL-like glycyl radical enzymes"/>
    <property type="match status" value="2"/>
</dbReference>
<sequence>MSSPSLTRNGLLPTPPIPEGLPKVELTENARQVLTKRYLRRGDDGKPVETVEEMFWRVAWHVARVEEQWGADVMARAMQYYHLLTSKKFFPNSPTFTGAGTPLGQLAACFVLPLSDDMGRDEAGIFQTLRNAALIQQTGGGNGFSFSRLRPKGALVKSSAGQATGPVGFLRVYDKAFGEIAQGGTRRGANMAVLRVDHPDIEEFITCKTDENAITNFNISVGITDAFMRAVENDEEWELRFPDVTDPRYRHFNGTLEDAEKAGIPIKVYKKVRARELFDKIVRQAHHNGEPGMLFLDAANRSNPVPHLYTLEATNPCGEQWLGPFENCCLGSVNLAEHCAPAGKVDWETLRQSVETATRFLDDVVEANAYVPAVPQLKEAAHRARRIGLGIMGLADLMYHVGVRYGSEEGQEFASQVMEFIRYHAMKTSIELAKERGPFPAIQGSIYDPENLKWQPPRSLVPYRRDWGRPPVDWEEIVAGIRQHGIRNAAQTTIAPTGCVVPGTLISTDRGLLPIETLGNIHGDQWQEVQLQVSSEGGERTATHFYINGQAHTLRVTTRRGYAIQGTDGHRIRVLVNGELVWKRLDELKPGMKVPLQSPGLIGAPRTVNLDTTLETDFHASPVTLPEVMTPELAYLIGLFMGDGSLKERSLRFALADRSLQRHVAALLEQVFGIAPKVQADARSAALFSVEIHSRNVVAFWQRNGFAKKKPSDGHSGKGYTPHIPLAVLQTNNADIYAAFLAGLFDADGYLHGEHLPVCVTTDRNFHDQVKTLLLTLNILTTSDVQQTGMSRAKLYRLRVAHTQAAEIFQQKIGRHLVRFAVSGDVVRRKTLGDRIPILEEEYRAALALAADSTEAARLYGWRRDGWMASRTSIQSFVERHREALQGANLERWAAVLEEGLYFDEIASIEDGGVVMTYDLSVPGTHAYHANGFISHNTIATVAGTEGYGCEPVFALAYIRHVNDKGRDLQLTYASKRFEQALIQAGIPEEQRQAIYELVLHEGTCQNIPEVPEEIRRVFVVAADVTAEEHVRMQAALQAFVDNSISKTINFPETATEEDVATAYKLAWKLGAKGITVYVTGSREKVVLETRATAEKKQSVPAPASPPAPMQPMIWHESKKPRPRVLAGRTYSIETPLGKAFITINENGQGQPFEVFINTSKAGSETAAVSEAIGRLISFILRLASPVSPLERVREIVKQLTGIGGGRALGFGPNRVRSLPDGVGQVLEMYLEEKEQGKPGRNGKEATSLEMSPIEASALQPMLQIGDLCPECGEAALVNEEGCRKCYACGYSEC</sequence>
<evidence type="ECO:0000256" key="4">
    <source>
        <dbReference type="ARBA" id="ARBA00014409"/>
    </source>
</evidence>
<dbReference type="CDD" id="cd02888">
    <property type="entry name" value="RNR_II_dimer"/>
    <property type="match status" value="1"/>
</dbReference>
<keyword evidence="7 16" id="KW-0547">Nucleotide-binding</keyword>
<dbReference type="InterPro" id="IPR036844">
    <property type="entry name" value="Hint_dom_sf"/>
</dbReference>
<dbReference type="Pfam" id="PF02867">
    <property type="entry name" value="Ribonuc_red_lgC"/>
    <property type="match status" value="2"/>
</dbReference>
<evidence type="ECO:0000256" key="17">
    <source>
        <dbReference type="SAM" id="MobiDB-lite"/>
    </source>
</evidence>
<dbReference type="InterPro" id="IPR013344">
    <property type="entry name" value="RNR_NrdJ/NrdZ"/>
</dbReference>
<evidence type="ECO:0000256" key="14">
    <source>
        <dbReference type="ARBA" id="ARBA00025437"/>
    </source>
</evidence>
<dbReference type="CDD" id="cd00081">
    <property type="entry name" value="Hint"/>
    <property type="match status" value="1"/>
</dbReference>
<keyword evidence="9" id="KW-0651">Protein splicing</keyword>
<evidence type="ECO:0000256" key="6">
    <source>
        <dbReference type="ARBA" id="ARBA00022634"/>
    </source>
</evidence>
<dbReference type="Pfam" id="PF14890">
    <property type="entry name" value="Intein_splicing"/>
    <property type="match status" value="1"/>
</dbReference>
<dbReference type="InterPro" id="IPR006142">
    <property type="entry name" value="INTEIN"/>
</dbReference>
<dbReference type="InterPro" id="IPR004042">
    <property type="entry name" value="Intein_endonuc_central"/>
</dbReference>
<dbReference type="SUPFAM" id="SSF55608">
    <property type="entry name" value="Homing endonucleases"/>
    <property type="match status" value="2"/>
</dbReference>
<dbReference type="GO" id="GO:0005524">
    <property type="term" value="F:ATP binding"/>
    <property type="evidence" value="ECO:0007669"/>
    <property type="project" value="InterPro"/>
</dbReference>
<evidence type="ECO:0000256" key="13">
    <source>
        <dbReference type="ARBA" id="ARBA00023285"/>
    </source>
</evidence>
<organism evidence="19">
    <name type="scientific">uncultured Chloroflexota bacterium</name>
    <dbReference type="NCBI Taxonomy" id="166587"/>
    <lineage>
        <taxon>Bacteria</taxon>
        <taxon>Bacillati</taxon>
        <taxon>Chloroflexota</taxon>
        <taxon>environmental samples</taxon>
    </lineage>
</organism>
<dbReference type="PANTHER" id="PTHR43371:SF1">
    <property type="entry name" value="RIBONUCLEOSIDE-DIPHOSPHATE REDUCTASE"/>
    <property type="match status" value="1"/>
</dbReference>
<dbReference type="InterPro" id="IPR003587">
    <property type="entry name" value="Hint_dom_N"/>
</dbReference>
<dbReference type="PROSITE" id="PS50819">
    <property type="entry name" value="INTEIN_ENDONUCLEASE"/>
    <property type="match status" value="1"/>
</dbReference>
<dbReference type="GO" id="GO:0071897">
    <property type="term" value="P:DNA biosynthetic process"/>
    <property type="evidence" value="ECO:0007669"/>
    <property type="project" value="UniProtKB-KW"/>
</dbReference>
<evidence type="ECO:0000256" key="1">
    <source>
        <dbReference type="ARBA" id="ARBA00001922"/>
    </source>
</evidence>
<keyword evidence="12" id="KW-1015">Disulfide bond</keyword>
<dbReference type="UniPathway" id="UPA00326"/>
<dbReference type="GO" id="GO:0009263">
    <property type="term" value="P:deoxyribonucleotide biosynthetic process"/>
    <property type="evidence" value="ECO:0007669"/>
    <property type="project" value="UniProtKB-KW"/>
</dbReference>
<evidence type="ECO:0000256" key="2">
    <source>
        <dbReference type="ARBA" id="ARBA00007405"/>
    </source>
</evidence>
<evidence type="ECO:0000313" key="19">
    <source>
        <dbReference type="EMBL" id="BAL53207.1"/>
    </source>
</evidence>
<protein>
    <recommendedName>
        <fullName evidence="4 16">Vitamin B12-dependent ribonucleotide reductase</fullName>
        <ecNumber evidence="3 16">1.17.4.1</ecNumber>
    </recommendedName>
</protein>
<dbReference type="InterPro" id="IPR006141">
    <property type="entry name" value="Intein_N"/>
</dbReference>
<keyword evidence="13 16" id="KW-0170">Cobalt</keyword>
<dbReference type="Gene3D" id="3.10.28.10">
    <property type="entry name" value="Homing endonucleases"/>
    <property type="match status" value="1"/>
</dbReference>
<dbReference type="InterPro" id="IPR004860">
    <property type="entry name" value="LAGLIDADG_dom"/>
</dbReference>
<evidence type="ECO:0000256" key="12">
    <source>
        <dbReference type="ARBA" id="ARBA00023157"/>
    </source>
</evidence>
<dbReference type="SMART" id="SM00305">
    <property type="entry name" value="HintC"/>
    <property type="match status" value="1"/>
</dbReference>
<keyword evidence="6 16" id="KW-0237">DNA synthesis</keyword>
<feature type="region of interest" description="Disordered" evidence="17">
    <location>
        <begin position="1095"/>
        <end position="1114"/>
    </location>
</feature>
<dbReference type="SMART" id="SM00306">
    <property type="entry name" value="HintN"/>
    <property type="match status" value="1"/>
</dbReference>
<dbReference type="SUPFAM" id="SSF51294">
    <property type="entry name" value="Hedgehog/intein (Hint) domain"/>
    <property type="match status" value="1"/>
</dbReference>
<evidence type="ECO:0000256" key="15">
    <source>
        <dbReference type="ARBA" id="ARBA00047754"/>
    </source>
</evidence>
<evidence type="ECO:0000256" key="11">
    <source>
        <dbReference type="ARBA" id="ARBA00023116"/>
    </source>
</evidence>
<dbReference type="PRINTS" id="PR00379">
    <property type="entry name" value="INTEIN"/>
</dbReference>
<comment type="catalytic activity">
    <reaction evidence="15 16">
        <text>a 2'-deoxyribonucleoside 5'-diphosphate + [thioredoxin]-disulfide + H2O = a ribonucleoside 5'-diphosphate + [thioredoxin]-dithiol</text>
        <dbReference type="Rhea" id="RHEA:23252"/>
        <dbReference type="Rhea" id="RHEA-COMP:10698"/>
        <dbReference type="Rhea" id="RHEA-COMP:10700"/>
        <dbReference type="ChEBI" id="CHEBI:15377"/>
        <dbReference type="ChEBI" id="CHEBI:29950"/>
        <dbReference type="ChEBI" id="CHEBI:50058"/>
        <dbReference type="ChEBI" id="CHEBI:57930"/>
        <dbReference type="ChEBI" id="CHEBI:73316"/>
        <dbReference type="EC" id="1.17.4.1"/>
    </reaction>
</comment>
<comment type="function">
    <text evidence="14 16">Catalyzes the reduction of ribonucleotides to deoxyribonucleotides. May function to provide a pool of deoxyribonucleotide precursors for DNA repair during oxygen limitation and/or for immediate growth after restoration of oxygen.</text>
</comment>
<dbReference type="EMBL" id="AP011651">
    <property type="protein sequence ID" value="BAL53207.1"/>
    <property type="molecule type" value="Genomic_DNA"/>
</dbReference>
<keyword evidence="5 16" id="KW-0846">Cobalamin</keyword>
<dbReference type="EC" id="1.17.4.1" evidence="3 16"/>
<dbReference type="GO" id="GO:0004748">
    <property type="term" value="F:ribonucleoside-diphosphate reductase activity, thioredoxin disulfide as acceptor"/>
    <property type="evidence" value="ECO:0007669"/>
    <property type="project" value="UniProtKB-EC"/>
</dbReference>
<reference evidence="19" key="1">
    <citation type="journal article" date="2005" name="Environ. Microbiol.">
        <title>Genetic and functional properties of uncultivated thermophilic crenarchaeotes from a subsurface gold mine as revealed by analysis of genome fragments.</title>
        <authorList>
            <person name="Nunoura T."/>
            <person name="Hirayama H."/>
            <person name="Takami H."/>
            <person name="Oida H."/>
            <person name="Nishi S."/>
            <person name="Shimamura S."/>
            <person name="Suzuki Y."/>
            <person name="Inagaki F."/>
            <person name="Takai K."/>
            <person name="Nealson K.H."/>
            <person name="Horikoshi K."/>
        </authorList>
    </citation>
    <scope>NUCLEOTIDE SEQUENCE</scope>
</reference>
<evidence type="ECO:0000256" key="16">
    <source>
        <dbReference type="RuleBase" id="RU364064"/>
    </source>
</evidence>
<comment type="similarity">
    <text evidence="2 16">Belongs to the ribonucleoside diphosphate reductase class-2 family.</text>
</comment>
<evidence type="ECO:0000256" key="3">
    <source>
        <dbReference type="ARBA" id="ARBA00012274"/>
    </source>
</evidence>
<dbReference type="InterPro" id="IPR000788">
    <property type="entry name" value="RNR_lg_C"/>
</dbReference>
<comment type="cofactor">
    <cofactor evidence="1 16">
        <name>adenosylcob(III)alamin</name>
        <dbReference type="ChEBI" id="CHEBI:18408"/>
    </cofactor>
</comment>
<evidence type="ECO:0000256" key="8">
    <source>
        <dbReference type="ARBA" id="ARBA00022813"/>
    </source>
</evidence>
<dbReference type="InterPro" id="IPR008926">
    <property type="entry name" value="RNR_R1-su_N"/>
</dbReference>
<evidence type="ECO:0000259" key="18">
    <source>
        <dbReference type="PROSITE" id="PS50819"/>
    </source>
</evidence>
<name>H5SAM1_9CHLR</name>
<dbReference type="InterPro" id="IPR050862">
    <property type="entry name" value="RdRp_reductase_class-2"/>
</dbReference>
<dbReference type="InterPro" id="IPR003586">
    <property type="entry name" value="Hint_dom_C"/>
</dbReference>
<dbReference type="PANTHER" id="PTHR43371">
    <property type="entry name" value="VITAMIN B12-DEPENDENT RIBONUCLEOTIDE REDUCTASE"/>
    <property type="match status" value="1"/>
</dbReference>
<reference evidence="19" key="2">
    <citation type="journal article" date="2012" name="PLoS ONE">
        <title>A Deeply Branching Thermophilic Bacterium with an Ancient Acetyl-CoA Pathway Dominates a Subsurface Ecosystem.</title>
        <authorList>
            <person name="Takami H."/>
            <person name="Noguchi H."/>
            <person name="Takaki Y."/>
            <person name="Uchiyama I."/>
            <person name="Toyoda A."/>
            <person name="Nishi S."/>
            <person name="Chee G.-J."/>
            <person name="Arai W."/>
            <person name="Nunoura T."/>
            <person name="Itoh T."/>
            <person name="Hattori M."/>
            <person name="Takai K."/>
        </authorList>
    </citation>
    <scope>NUCLEOTIDE SEQUENCE</scope>
</reference>
<dbReference type="InterPro" id="IPR013509">
    <property type="entry name" value="RNR_lsu_N"/>
</dbReference>
<dbReference type="Pfam" id="PF12637">
    <property type="entry name" value="TSCPD"/>
    <property type="match status" value="1"/>
</dbReference>
<evidence type="ECO:0000256" key="9">
    <source>
        <dbReference type="ARBA" id="ARBA00023000"/>
    </source>
</evidence>
<dbReference type="Gene3D" id="2.170.16.10">
    <property type="entry name" value="Hedgehog/Intein (Hint) domain"/>
    <property type="match status" value="2"/>
</dbReference>
<dbReference type="InterPro" id="IPR027434">
    <property type="entry name" value="Homing_endonucl"/>
</dbReference>
<dbReference type="Pfam" id="PF00317">
    <property type="entry name" value="Ribonuc_red_lgN"/>
    <property type="match status" value="1"/>
</dbReference>
<dbReference type="PROSITE" id="PS50818">
    <property type="entry name" value="INTEIN_C_TER"/>
    <property type="match status" value="1"/>
</dbReference>
<dbReference type="SUPFAM" id="SSF48168">
    <property type="entry name" value="R1 subunit of ribonucleotide reductase, N-terminal domain"/>
    <property type="match status" value="1"/>
</dbReference>
<accession>H5SAM1</accession>
<dbReference type="GO" id="GO:0004519">
    <property type="term" value="F:endonuclease activity"/>
    <property type="evidence" value="ECO:0007669"/>
    <property type="project" value="InterPro"/>
</dbReference>
<keyword evidence="8" id="KW-0068">Autocatalytic cleavage</keyword>
<dbReference type="InterPro" id="IPR030934">
    <property type="entry name" value="Intein_C"/>
</dbReference>
<dbReference type="NCBIfam" id="TIGR02504">
    <property type="entry name" value="NrdJ_Z"/>
    <property type="match status" value="1"/>
</dbReference>
<dbReference type="PROSITE" id="PS50817">
    <property type="entry name" value="INTEIN_N_TER"/>
    <property type="match status" value="1"/>
</dbReference>
<dbReference type="GO" id="GO:0016539">
    <property type="term" value="P:intein-mediated protein splicing"/>
    <property type="evidence" value="ECO:0007669"/>
    <property type="project" value="InterPro"/>
</dbReference>